<dbReference type="AlphaFoldDB" id="A0AA97ANA7"/>
<reference evidence="2" key="1">
    <citation type="submission" date="2020-05" db="EMBL/GenBank/DDBJ databases">
        <authorList>
            <person name="Zhu T."/>
            <person name="Keshari N."/>
            <person name="Lu X."/>
        </authorList>
    </citation>
    <scope>NUCLEOTIDE SEQUENCE</scope>
    <source>
        <strain evidence="2">NK1-12</strain>
    </source>
</reference>
<proteinExistence type="predicted"/>
<dbReference type="EMBL" id="CP053586">
    <property type="protein sequence ID" value="WNZ26567.1"/>
    <property type="molecule type" value="Genomic_DNA"/>
</dbReference>
<dbReference type="Gene3D" id="3.40.50.1240">
    <property type="entry name" value="Phosphoglycerate mutase-like"/>
    <property type="match status" value="1"/>
</dbReference>
<dbReference type="InterPro" id="IPR013078">
    <property type="entry name" value="His_Pase_superF_clade-1"/>
</dbReference>
<dbReference type="PANTHER" id="PTHR20935:SF1">
    <property type="entry name" value="SLL1549 PROTEIN"/>
    <property type="match status" value="1"/>
</dbReference>
<dbReference type="GO" id="GO:0016787">
    <property type="term" value="F:hydrolase activity"/>
    <property type="evidence" value="ECO:0007669"/>
    <property type="project" value="UniProtKB-KW"/>
</dbReference>
<accession>A0AA97ANA7</accession>
<organism evidence="2">
    <name type="scientific">Leptolyngbya sp. NK1-12</name>
    <dbReference type="NCBI Taxonomy" id="2547451"/>
    <lineage>
        <taxon>Bacteria</taxon>
        <taxon>Bacillati</taxon>
        <taxon>Cyanobacteriota</taxon>
        <taxon>Cyanophyceae</taxon>
        <taxon>Leptolyngbyales</taxon>
        <taxon>Leptolyngbyaceae</taxon>
        <taxon>Leptolyngbya group</taxon>
        <taxon>Leptolyngbya</taxon>
    </lineage>
</organism>
<evidence type="ECO:0000256" key="1">
    <source>
        <dbReference type="ARBA" id="ARBA00022801"/>
    </source>
</evidence>
<dbReference type="Pfam" id="PF00300">
    <property type="entry name" value="His_Phos_1"/>
    <property type="match status" value="1"/>
</dbReference>
<sequence length="238" mass="25502">MGVGVYSLLGAVPAAVASSDSPSGHAQPPQAEILVEQRLAQGGEGGEGGEGATPTFQDRLTGADLVNALRQGGYVIYFRHAQTEKDYADQVSATMGDCSTQRMLSEVGWQQARTIGKAFQNLQIPVGQVYSSEYCRAWQTADLAFGRYEKRAALNFPPAEEYTEEQVQQMRAAVMPMLTALPASGTNTVIVGHDDVFEAATGIYPEPQGVAYVVKPDGQGGFELVANLLPEEWAQLSQ</sequence>
<evidence type="ECO:0000313" key="2">
    <source>
        <dbReference type="EMBL" id="WNZ26567.1"/>
    </source>
</evidence>
<dbReference type="InterPro" id="IPR051021">
    <property type="entry name" value="Mito_Ser/Thr_phosphatase"/>
</dbReference>
<keyword evidence="1" id="KW-0378">Hydrolase</keyword>
<gene>
    <name evidence="2" type="ORF">HJG54_12065</name>
</gene>
<dbReference type="PANTHER" id="PTHR20935">
    <property type="entry name" value="PHOSPHOGLYCERATE MUTASE-RELATED"/>
    <property type="match status" value="1"/>
</dbReference>
<protein>
    <submittedName>
        <fullName evidence="2">Histidine phosphatase family protein</fullName>
    </submittedName>
</protein>
<dbReference type="CDD" id="cd07067">
    <property type="entry name" value="HP_PGM_like"/>
    <property type="match status" value="1"/>
</dbReference>
<name>A0AA97ANA7_9CYAN</name>
<dbReference type="InterPro" id="IPR029033">
    <property type="entry name" value="His_PPase_superfam"/>
</dbReference>
<dbReference type="SUPFAM" id="SSF53254">
    <property type="entry name" value="Phosphoglycerate mutase-like"/>
    <property type="match status" value="1"/>
</dbReference>
<dbReference type="NCBIfam" id="NF004841">
    <property type="entry name" value="PRK06193.1-1"/>
    <property type="match status" value="1"/>
</dbReference>